<dbReference type="Proteomes" id="UP001165269">
    <property type="component" value="Unassembled WGS sequence"/>
</dbReference>
<keyword evidence="1" id="KW-0732">Signal</keyword>
<protein>
    <recommendedName>
        <fullName evidence="4">Secreted protein</fullName>
    </recommendedName>
</protein>
<reference evidence="2" key="1">
    <citation type="submission" date="2022-03" db="EMBL/GenBank/DDBJ databases">
        <title>Streptomyces 7R015 and 7R016 isolated from Barleria lupulina in Thailand.</title>
        <authorList>
            <person name="Kanchanasin P."/>
            <person name="Phongsopitanun W."/>
            <person name="Tanasupawat S."/>
        </authorList>
    </citation>
    <scope>NUCLEOTIDE SEQUENCE</scope>
    <source>
        <strain evidence="2">7R015</strain>
    </source>
</reference>
<name>A0ABS9YHP2_9ACTN</name>
<sequence>MERSNTRRTALAAAATLALAGSLLAHSTGPAGAATETRALGPTVACGGLAGLNDPNTATGVTTAAQGASSSAGTAQIRTGLAGGTRYGWARAAGGSSNYDLYFEIDINGDRAADCATFISISSGLYWTSGTQTSASSSVAFRACIIARSAPDCGGTGVASRTPWW</sequence>
<evidence type="ECO:0000256" key="1">
    <source>
        <dbReference type="SAM" id="SignalP"/>
    </source>
</evidence>
<proteinExistence type="predicted"/>
<dbReference type="EMBL" id="JALDAY010000013">
    <property type="protein sequence ID" value="MCI3276770.1"/>
    <property type="molecule type" value="Genomic_DNA"/>
</dbReference>
<feature type="signal peptide" evidence="1">
    <location>
        <begin position="1"/>
        <end position="33"/>
    </location>
</feature>
<gene>
    <name evidence="2" type="ORF">MQP27_37430</name>
</gene>
<dbReference type="PROSITE" id="PS51318">
    <property type="entry name" value="TAT"/>
    <property type="match status" value="1"/>
</dbReference>
<feature type="chain" id="PRO_5046939072" description="Secreted protein" evidence="1">
    <location>
        <begin position="34"/>
        <end position="165"/>
    </location>
</feature>
<organism evidence="2 3">
    <name type="scientific">Streptomyces cylindrosporus</name>
    <dbReference type="NCBI Taxonomy" id="2927583"/>
    <lineage>
        <taxon>Bacteria</taxon>
        <taxon>Bacillati</taxon>
        <taxon>Actinomycetota</taxon>
        <taxon>Actinomycetes</taxon>
        <taxon>Kitasatosporales</taxon>
        <taxon>Streptomycetaceae</taxon>
        <taxon>Streptomyces</taxon>
    </lineage>
</organism>
<comment type="caution">
    <text evidence="2">The sequence shown here is derived from an EMBL/GenBank/DDBJ whole genome shotgun (WGS) entry which is preliminary data.</text>
</comment>
<accession>A0ABS9YHP2</accession>
<evidence type="ECO:0000313" key="2">
    <source>
        <dbReference type="EMBL" id="MCI3276770.1"/>
    </source>
</evidence>
<keyword evidence="3" id="KW-1185">Reference proteome</keyword>
<evidence type="ECO:0000313" key="3">
    <source>
        <dbReference type="Proteomes" id="UP001165269"/>
    </source>
</evidence>
<evidence type="ECO:0008006" key="4">
    <source>
        <dbReference type="Google" id="ProtNLM"/>
    </source>
</evidence>
<dbReference type="InterPro" id="IPR006311">
    <property type="entry name" value="TAT_signal"/>
</dbReference>
<dbReference type="RefSeq" id="WP_242773720.1">
    <property type="nucleotide sequence ID" value="NZ_JALDAY010000013.1"/>
</dbReference>